<feature type="binding site" evidence="1">
    <location>
        <position position="61"/>
    </location>
    <ligand>
        <name>S-adenosyl-L-methionine</name>
        <dbReference type="ChEBI" id="CHEBI:59789"/>
    </ligand>
</feature>
<dbReference type="OrthoDB" id="9814755at2"/>
<dbReference type="PANTHER" id="PTHR11727">
    <property type="entry name" value="DIMETHYLADENOSINE TRANSFERASE"/>
    <property type="match status" value="1"/>
</dbReference>
<keyword evidence="1 2" id="KW-0489">Methyltransferase</keyword>
<comment type="function">
    <text evidence="1">Specifically dimethylates two adjacent adenosines (A1518 and A1519) in the loop of a conserved hairpin near the 3'-end of 16S rRNA in the 30S particle. May play a critical role in biogenesis of 30S subunits.</text>
</comment>
<dbReference type="InterPro" id="IPR011530">
    <property type="entry name" value="rRNA_adenine_dimethylase"/>
</dbReference>
<dbReference type="CDD" id="cd02440">
    <property type="entry name" value="AdoMet_MTases"/>
    <property type="match status" value="1"/>
</dbReference>
<dbReference type="KEGG" id="efr:EFREU_v1c00040"/>
<dbReference type="InterPro" id="IPR001737">
    <property type="entry name" value="KsgA/Erm"/>
</dbReference>
<organism evidence="2 3">
    <name type="scientific">Entomoplasma freundtii</name>
    <dbReference type="NCBI Taxonomy" id="74700"/>
    <lineage>
        <taxon>Bacteria</taxon>
        <taxon>Bacillati</taxon>
        <taxon>Mycoplasmatota</taxon>
        <taxon>Mollicutes</taxon>
        <taxon>Entomoplasmatales</taxon>
        <taxon>Entomoplasmataceae</taxon>
        <taxon>Entomoplasma</taxon>
    </lineage>
</organism>
<keyword evidence="1" id="KW-0694">RNA-binding</keyword>
<dbReference type="AlphaFoldDB" id="A0A2K8NTE9"/>
<accession>A0A2K8NTE9</accession>
<dbReference type="GO" id="GO:0052908">
    <property type="term" value="F:16S rRNA (adenine(1518)-N(6)/adenine(1519)-N(6))-dimethyltransferase activity"/>
    <property type="evidence" value="ECO:0007669"/>
    <property type="project" value="UniProtKB-EC"/>
</dbReference>
<dbReference type="InterPro" id="IPR029063">
    <property type="entry name" value="SAM-dependent_MTases_sf"/>
</dbReference>
<dbReference type="HAMAP" id="MF_00607">
    <property type="entry name" value="16SrRNA_methyltr_A"/>
    <property type="match status" value="1"/>
</dbReference>
<dbReference type="GO" id="GO:0005829">
    <property type="term" value="C:cytosol"/>
    <property type="evidence" value="ECO:0007669"/>
    <property type="project" value="TreeGrafter"/>
</dbReference>
<dbReference type="EC" id="2.1.1.182" evidence="1"/>
<dbReference type="PANTHER" id="PTHR11727:SF7">
    <property type="entry name" value="DIMETHYLADENOSINE TRANSFERASE-RELATED"/>
    <property type="match status" value="1"/>
</dbReference>
<keyword evidence="1" id="KW-0949">S-adenosyl-L-methionine</keyword>
<dbReference type="InterPro" id="IPR020598">
    <property type="entry name" value="rRNA_Ade_methylase_Trfase_N"/>
</dbReference>
<dbReference type="Pfam" id="PF00398">
    <property type="entry name" value="RrnaAD"/>
    <property type="match status" value="1"/>
</dbReference>
<dbReference type="Proteomes" id="UP000232222">
    <property type="component" value="Chromosome"/>
</dbReference>
<dbReference type="EMBL" id="CP024962">
    <property type="protein sequence ID" value="ATZ16031.1"/>
    <property type="molecule type" value="Genomic_DNA"/>
</dbReference>
<keyword evidence="1" id="KW-0698">rRNA processing</keyword>
<comment type="similarity">
    <text evidence="1">Belongs to the class I-like SAM-binding methyltransferase superfamily. rRNA adenine N(6)-methyltransferase family. RsmA subfamily.</text>
</comment>
<dbReference type="GO" id="GO:0003723">
    <property type="term" value="F:RNA binding"/>
    <property type="evidence" value="ECO:0007669"/>
    <property type="project" value="UniProtKB-UniRule"/>
</dbReference>
<dbReference type="RefSeq" id="WP_100608999.1">
    <property type="nucleotide sequence ID" value="NZ_CP024962.1"/>
</dbReference>
<feature type="binding site" evidence="1">
    <location>
        <position position="12"/>
    </location>
    <ligand>
        <name>S-adenosyl-L-methionine</name>
        <dbReference type="ChEBI" id="CHEBI:59789"/>
    </ligand>
</feature>
<evidence type="ECO:0000313" key="3">
    <source>
        <dbReference type="Proteomes" id="UP000232222"/>
    </source>
</evidence>
<dbReference type="PROSITE" id="PS01131">
    <property type="entry name" value="RRNA_A_DIMETH"/>
    <property type="match status" value="1"/>
</dbReference>
<dbReference type="InterPro" id="IPR023165">
    <property type="entry name" value="rRNA_Ade_diMease-like_C"/>
</dbReference>
<keyword evidence="1 2" id="KW-0808">Transferase</keyword>
<name>A0A2K8NTE9_9MOLU</name>
<feature type="binding site" evidence="1">
    <location>
        <position position="14"/>
    </location>
    <ligand>
        <name>S-adenosyl-L-methionine</name>
        <dbReference type="ChEBI" id="CHEBI:59789"/>
    </ligand>
</feature>
<dbReference type="SUPFAM" id="SSF53335">
    <property type="entry name" value="S-adenosyl-L-methionine-dependent methyltransferases"/>
    <property type="match status" value="1"/>
</dbReference>
<keyword evidence="1" id="KW-0963">Cytoplasm</keyword>
<dbReference type="NCBIfam" id="TIGR00755">
    <property type="entry name" value="ksgA"/>
    <property type="match status" value="1"/>
</dbReference>
<feature type="binding site" evidence="1">
    <location>
        <position position="110"/>
    </location>
    <ligand>
        <name>S-adenosyl-L-methionine</name>
        <dbReference type="ChEBI" id="CHEBI:59789"/>
    </ligand>
</feature>
<comment type="catalytic activity">
    <reaction evidence="1">
        <text>adenosine(1518)/adenosine(1519) in 16S rRNA + 4 S-adenosyl-L-methionine = N(6)-dimethyladenosine(1518)/N(6)-dimethyladenosine(1519) in 16S rRNA + 4 S-adenosyl-L-homocysteine + 4 H(+)</text>
        <dbReference type="Rhea" id="RHEA:19609"/>
        <dbReference type="Rhea" id="RHEA-COMP:10232"/>
        <dbReference type="Rhea" id="RHEA-COMP:10233"/>
        <dbReference type="ChEBI" id="CHEBI:15378"/>
        <dbReference type="ChEBI" id="CHEBI:57856"/>
        <dbReference type="ChEBI" id="CHEBI:59789"/>
        <dbReference type="ChEBI" id="CHEBI:74411"/>
        <dbReference type="ChEBI" id="CHEBI:74493"/>
        <dbReference type="EC" id="2.1.1.182"/>
    </reaction>
</comment>
<proteinExistence type="inferred from homology"/>
<dbReference type="InterPro" id="IPR020596">
    <property type="entry name" value="rRNA_Ade_Mease_Trfase_CS"/>
</dbReference>
<evidence type="ECO:0000313" key="2">
    <source>
        <dbReference type="EMBL" id="ATZ16031.1"/>
    </source>
</evidence>
<gene>
    <name evidence="1 2" type="primary">ksgA</name>
    <name evidence="1" type="synonym">rsmA</name>
    <name evidence="2" type="ORF">EFREU_v1c00040</name>
</gene>
<sequence length="268" mass="30719">MTIQAKKHFGQNFIKDPGLIQKIVNLIPSSPEPGLVIEIGPGKGALTRELIKRFPQVVAIEIDSDLADYLATTIDSPKLEIINEDVLEINFEQLIQKYGKPNQPVYLISNLPYYITSPILFQVFANSQIFHKAIFMMQQEVAQRLTAEKNEHNYNNLSVVASFFGDKRYEFLVKSHYFQPQPKVDSAVISLTFKNDFLQKVTNPDLFVAFVRQLFNNRRKTILNNLGTYLGDKQKAKLVLEQVKIDPQKRPENLGLTEFLEIFELLDS</sequence>
<evidence type="ECO:0000256" key="1">
    <source>
        <dbReference type="HAMAP-Rule" id="MF_00607"/>
    </source>
</evidence>
<dbReference type="Gene3D" id="3.40.50.150">
    <property type="entry name" value="Vaccinia Virus protein VP39"/>
    <property type="match status" value="1"/>
</dbReference>
<comment type="subcellular location">
    <subcellularLocation>
        <location evidence="1">Cytoplasm</location>
    </subcellularLocation>
</comment>
<dbReference type="SMART" id="SM00650">
    <property type="entry name" value="rADc"/>
    <property type="match status" value="1"/>
</dbReference>
<reference evidence="2 3" key="1">
    <citation type="submission" date="2017-11" db="EMBL/GenBank/DDBJ databases">
        <title>Genome sequence of Entomoplasma freundtii BARC 318 (ATCC 51999).</title>
        <authorList>
            <person name="Lo W.-S."/>
            <person name="Gasparich G.E."/>
            <person name="Kuo C.-H."/>
        </authorList>
    </citation>
    <scope>NUCLEOTIDE SEQUENCE [LARGE SCALE GENOMIC DNA]</scope>
    <source>
        <strain evidence="2 3">BARC 318</strain>
    </source>
</reference>
<keyword evidence="3" id="KW-1185">Reference proteome</keyword>
<protein>
    <recommendedName>
        <fullName evidence="1">Ribosomal RNA small subunit methyltransferase A</fullName>
        <ecNumber evidence="1">2.1.1.182</ecNumber>
    </recommendedName>
    <alternativeName>
        <fullName evidence="1">16S rRNA (adenine(1518)-N(6)/adenine(1519)-N(6))-dimethyltransferase</fullName>
    </alternativeName>
    <alternativeName>
        <fullName evidence="1">16S rRNA dimethyladenosine transferase</fullName>
    </alternativeName>
    <alternativeName>
        <fullName evidence="1">16S rRNA dimethylase</fullName>
    </alternativeName>
    <alternativeName>
        <fullName evidence="1">S-adenosylmethionine-6-N', N'-adenosyl(rRNA) dimethyltransferase</fullName>
    </alternativeName>
</protein>
<feature type="binding site" evidence="1">
    <location>
        <position position="40"/>
    </location>
    <ligand>
        <name>S-adenosyl-L-methionine</name>
        <dbReference type="ChEBI" id="CHEBI:59789"/>
    </ligand>
</feature>
<dbReference type="Gene3D" id="1.10.8.100">
    <property type="entry name" value="Ribosomal RNA adenine dimethylase-like, domain 2"/>
    <property type="match status" value="1"/>
</dbReference>
<dbReference type="PROSITE" id="PS51689">
    <property type="entry name" value="SAM_RNA_A_N6_MT"/>
    <property type="match status" value="1"/>
</dbReference>
<feature type="binding site" evidence="1">
    <location>
        <position position="85"/>
    </location>
    <ligand>
        <name>S-adenosyl-L-methionine</name>
        <dbReference type="ChEBI" id="CHEBI:59789"/>
    </ligand>
</feature>